<keyword evidence="1" id="KW-0812">Transmembrane</keyword>
<dbReference type="Pfam" id="PF06167">
    <property type="entry name" value="Peptidase_M90"/>
    <property type="match status" value="1"/>
</dbReference>
<dbReference type="Proteomes" id="UP000198510">
    <property type="component" value="Unassembled WGS sequence"/>
</dbReference>
<dbReference type="InterPro" id="IPR010384">
    <property type="entry name" value="MtfA_fam"/>
</dbReference>
<dbReference type="GO" id="GO:0004177">
    <property type="term" value="F:aminopeptidase activity"/>
    <property type="evidence" value="ECO:0007669"/>
    <property type="project" value="TreeGrafter"/>
</dbReference>
<organism evidence="2 3">
    <name type="scientific">Catalinimonas alkaloidigena</name>
    <dbReference type="NCBI Taxonomy" id="1075417"/>
    <lineage>
        <taxon>Bacteria</taxon>
        <taxon>Pseudomonadati</taxon>
        <taxon>Bacteroidota</taxon>
        <taxon>Cytophagia</taxon>
        <taxon>Cytophagales</taxon>
        <taxon>Catalimonadaceae</taxon>
        <taxon>Catalinimonas</taxon>
    </lineage>
</organism>
<keyword evidence="1" id="KW-0472">Membrane</keyword>
<dbReference type="Gene3D" id="1.10.472.150">
    <property type="entry name" value="Glucose-regulated metallo-peptidase M90, N-terminal domain"/>
    <property type="match status" value="1"/>
</dbReference>
<feature type="transmembrane region" description="Helical" evidence="1">
    <location>
        <begin position="6"/>
        <end position="23"/>
    </location>
</feature>
<proteinExistence type="predicted"/>
<gene>
    <name evidence="2" type="ORF">SAMN05421823_10887</name>
</gene>
<evidence type="ECO:0000313" key="2">
    <source>
        <dbReference type="EMBL" id="SDL77713.1"/>
    </source>
</evidence>
<dbReference type="GO" id="GO:0008237">
    <property type="term" value="F:metallopeptidase activity"/>
    <property type="evidence" value="ECO:0007669"/>
    <property type="project" value="InterPro"/>
</dbReference>
<accession>A0A1G9MUB3</accession>
<sequence>MALRILLFALLVAVVLLLFYFRLTRYARWKRRVLAEPFPEQWREILQKRVSFYRKLSDEEKARFEKRVQLFLARTNVIGLKMEINDTVRVLVAASAIIPVFGFDEWEYDNLAEVLVVPGSIQPENEGEDYGVGTVLGQARQFQNQYYVKISKPVLEAGFKSDDQKNVGIHEFAHLIDQADGDVDGVPESLLPPELLRSWSKLMHKAMAEIKRNRSDIDAYGATSEQEFFAVVTEYFFEKPQQLAEHHPELYQLLTKVFHQNPKQRFSRKVGGMLGHRR</sequence>
<dbReference type="PANTHER" id="PTHR30164">
    <property type="entry name" value="MTFA PEPTIDASE"/>
    <property type="match status" value="1"/>
</dbReference>
<dbReference type="SUPFAM" id="SSF55486">
    <property type="entry name" value="Metalloproteases ('zincins'), catalytic domain"/>
    <property type="match status" value="1"/>
</dbReference>
<reference evidence="2 3" key="1">
    <citation type="submission" date="2016-10" db="EMBL/GenBank/DDBJ databases">
        <authorList>
            <person name="de Groot N.N."/>
        </authorList>
    </citation>
    <scope>NUCLEOTIDE SEQUENCE [LARGE SCALE GENOMIC DNA]</scope>
    <source>
        <strain evidence="2 3">DSM 25186</strain>
    </source>
</reference>
<keyword evidence="1" id="KW-1133">Transmembrane helix</keyword>
<dbReference type="GO" id="GO:0005829">
    <property type="term" value="C:cytosol"/>
    <property type="evidence" value="ECO:0007669"/>
    <property type="project" value="TreeGrafter"/>
</dbReference>
<dbReference type="STRING" id="1075417.SAMN05421823_10887"/>
<evidence type="ECO:0000256" key="1">
    <source>
        <dbReference type="SAM" id="Phobius"/>
    </source>
</evidence>
<evidence type="ECO:0000313" key="3">
    <source>
        <dbReference type="Proteomes" id="UP000198510"/>
    </source>
</evidence>
<name>A0A1G9MUB3_9BACT</name>
<dbReference type="PANTHER" id="PTHR30164:SF2">
    <property type="entry name" value="PROTEIN MTFA"/>
    <property type="match status" value="1"/>
</dbReference>
<dbReference type="InterPro" id="IPR042252">
    <property type="entry name" value="MtfA_N"/>
</dbReference>
<dbReference type="CDD" id="cd20169">
    <property type="entry name" value="Peptidase_M90_mtfA"/>
    <property type="match status" value="1"/>
</dbReference>
<keyword evidence="3" id="KW-1185">Reference proteome</keyword>
<dbReference type="RefSeq" id="WP_176956117.1">
    <property type="nucleotide sequence ID" value="NZ_FNFO01000008.1"/>
</dbReference>
<protein>
    <recommendedName>
        <fullName evidence="4">Peptidase</fullName>
    </recommendedName>
</protein>
<dbReference type="AlphaFoldDB" id="A0A1G9MUB3"/>
<dbReference type="Gene3D" id="3.40.390.10">
    <property type="entry name" value="Collagenase (Catalytic Domain)"/>
    <property type="match status" value="1"/>
</dbReference>
<evidence type="ECO:0008006" key="4">
    <source>
        <dbReference type="Google" id="ProtNLM"/>
    </source>
</evidence>
<dbReference type="EMBL" id="FNFO01000008">
    <property type="protein sequence ID" value="SDL77713.1"/>
    <property type="molecule type" value="Genomic_DNA"/>
</dbReference>
<dbReference type="InterPro" id="IPR024079">
    <property type="entry name" value="MetalloPept_cat_dom_sf"/>
</dbReference>